<dbReference type="AlphaFoldDB" id="A0A1H6Y7T0"/>
<evidence type="ECO:0000313" key="1">
    <source>
        <dbReference type="EMBL" id="SEJ37301.1"/>
    </source>
</evidence>
<keyword evidence="2" id="KW-1185">Reference proteome</keyword>
<reference evidence="2" key="1">
    <citation type="submission" date="2016-10" db="EMBL/GenBank/DDBJ databases">
        <authorList>
            <person name="Varghese N."/>
            <person name="Submissions S."/>
        </authorList>
    </citation>
    <scope>NUCLEOTIDE SEQUENCE [LARGE SCALE GENOMIC DNA]</scope>
    <source>
        <strain evidence="2">IBRC-M 10761</strain>
    </source>
</reference>
<dbReference type="InterPro" id="IPR027056">
    <property type="entry name" value="Gluconate_2DH_su3"/>
</dbReference>
<name>A0A1H6Y7T0_9BACT</name>
<organism evidence="1 2">
    <name type="scientific">Cyclobacterium xiamenense</name>
    <dbReference type="NCBI Taxonomy" id="1297121"/>
    <lineage>
        <taxon>Bacteria</taxon>
        <taxon>Pseudomonadati</taxon>
        <taxon>Bacteroidota</taxon>
        <taxon>Cytophagia</taxon>
        <taxon>Cytophagales</taxon>
        <taxon>Cyclobacteriaceae</taxon>
        <taxon>Cyclobacterium</taxon>
    </lineage>
</organism>
<dbReference type="EMBL" id="FNZH01000003">
    <property type="protein sequence ID" value="SEJ37301.1"/>
    <property type="molecule type" value="Genomic_DNA"/>
</dbReference>
<evidence type="ECO:0000313" key="2">
    <source>
        <dbReference type="Proteomes" id="UP000199403"/>
    </source>
</evidence>
<accession>A0A1H6Y7T0</accession>
<dbReference type="Pfam" id="PF13618">
    <property type="entry name" value="Gluconate_2-dh3"/>
    <property type="match status" value="1"/>
</dbReference>
<protein>
    <submittedName>
        <fullName evidence="1">Gluconate 2-dehydrogenase subunit 3</fullName>
    </submittedName>
</protein>
<dbReference type="RefSeq" id="WP_092174156.1">
    <property type="nucleotide sequence ID" value="NZ_FNZH01000003.1"/>
</dbReference>
<gene>
    <name evidence="1" type="ORF">SAMN05192553_103527</name>
</gene>
<dbReference type="OrthoDB" id="129242at2"/>
<sequence>MNRRENLKLLFTGSLASGFLFTGCGPEAPESTEIPHNPTIGEFGSYGRTPEEILHNETLKSQTFFTEEERKKLDILVDIIIPADDTSGSATQAGVPDFIEFMMKDIPTYQTPMRGGLLWLDHLSDEMFGAKFLEISEAQRIQVIDEIAWPDKAKPENEGGVRFFNMLRNLTATGFFTSEEGFKDLGYVGNRPNAWDGVPEAVLAKHGLQNDPKYKDVYLDISTRGTIAQWDDEGNLIG</sequence>
<dbReference type="STRING" id="1416801.SAMN05192553_103527"/>
<dbReference type="PROSITE" id="PS51257">
    <property type="entry name" value="PROKAR_LIPOPROTEIN"/>
    <property type="match status" value="1"/>
</dbReference>
<proteinExistence type="predicted"/>
<dbReference type="Proteomes" id="UP000199403">
    <property type="component" value="Unassembled WGS sequence"/>
</dbReference>